<feature type="active site" description="Proton acceptor" evidence="6">
    <location>
        <position position="314"/>
    </location>
</feature>
<keyword evidence="2 8" id="KW-0479">Metal-binding</keyword>
<dbReference type="PRINTS" id="PR00083">
    <property type="entry name" value="HOLDHDRGNASE"/>
</dbReference>
<dbReference type="RefSeq" id="WP_180806771.1">
    <property type="nucleotide sequence ID" value="NZ_CP041245.1"/>
</dbReference>
<dbReference type="InterPro" id="IPR022695">
    <property type="entry name" value="Histidinol_DH_monofunct"/>
</dbReference>
<dbReference type="GO" id="GO:0005829">
    <property type="term" value="C:cytosol"/>
    <property type="evidence" value="ECO:0007669"/>
    <property type="project" value="TreeGrafter"/>
</dbReference>
<dbReference type="PIRSF" id="PIRSF000099">
    <property type="entry name" value="Histidinol_dh"/>
    <property type="match status" value="1"/>
</dbReference>
<keyword evidence="4 5" id="KW-0560">Oxidoreductase</keyword>
<sequence length="413" mass="47983">MLKIKNNILLFKKKTINIKDKVKTIIKDIKNYGEFALLYYIKFIDGIDIKSIKELIINRKIMKFSYNKISDKKKKILKEIYLRLKRYHFHNYANSWQINNNIDIIYGQKINNIEKICIYVPGGNTIYPSSIYMNSIPSLIYKPNFIYMVSPIKNGIISNTILSISYINKINKIIFSGGVHTLSCVVFGTKNIMKVDKLTGPGNYYITKAKKFFFGSVGIDMLAGPSELIIICDGFIHPNVISFDFFSQLEHDINASCYFFTNNKKYLNLLYTKIYKLLLFQKNKKIIFKSLKNSILLFNKINNLLEIINFLAPEHLMICIKDSNKIIKKIKNCGAIFISYKTSETYGDYVIGPSHVIPTNSTSKYFSSLNTYDFCKKIGFIKIYNNKYCKILSSFFSKMEKFFSHSFSSIIRK</sequence>
<evidence type="ECO:0000256" key="4">
    <source>
        <dbReference type="ARBA" id="ARBA00023002"/>
    </source>
</evidence>
<dbReference type="PANTHER" id="PTHR21256:SF2">
    <property type="entry name" value="HISTIDINE BIOSYNTHESIS TRIFUNCTIONAL PROTEIN"/>
    <property type="match status" value="1"/>
</dbReference>
<feature type="binding site" evidence="7">
    <location>
        <position position="248"/>
    </location>
    <ligand>
        <name>substrate</name>
    </ligand>
</feature>
<dbReference type="InterPro" id="IPR016161">
    <property type="entry name" value="Ald_DH/histidinol_DH"/>
</dbReference>
<protein>
    <submittedName>
        <fullName evidence="10">Histidinol dehydrogenase</fullName>
        <ecNumber evidence="10">1.1.1.23</ecNumber>
    </submittedName>
</protein>
<dbReference type="GO" id="GO:0000105">
    <property type="term" value="P:L-histidine biosynthetic process"/>
    <property type="evidence" value="ECO:0007669"/>
    <property type="project" value="InterPro"/>
</dbReference>
<comment type="similarity">
    <text evidence="1 5 9">Belongs to the histidinol dehydrogenase family.</text>
</comment>
<dbReference type="Proteomes" id="UP000510930">
    <property type="component" value="Chromosome"/>
</dbReference>
<gene>
    <name evidence="10" type="primary">hisD</name>
    <name evidence="10" type="ORF">FK493_00290</name>
</gene>
<accession>A0AAE7KM82</accession>
<dbReference type="EC" id="1.1.1.23" evidence="10"/>
<dbReference type="FunFam" id="3.40.50.1980:FF:000001">
    <property type="entry name" value="Histidinol dehydrogenase"/>
    <property type="match status" value="1"/>
</dbReference>
<dbReference type="Gene3D" id="3.40.50.1980">
    <property type="entry name" value="Nitrogenase molybdenum iron protein domain"/>
    <property type="match status" value="2"/>
</dbReference>
<evidence type="ECO:0000256" key="2">
    <source>
        <dbReference type="ARBA" id="ARBA00022723"/>
    </source>
</evidence>
<feature type="binding site" evidence="8">
    <location>
        <position position="348"/>
    </location>
    <ligand>
        <name>Zn(2+)</name>
        <dbReference type="ChEBI" id="CHEBI:29105"/>
    </ligand>
</feature>
<evidence type="ECO:0000256" key="3">
    <source>
        <dbReference type="ARBA" id="ARBA00022833"/>
    </source>
</evidence>
<evidence type="ECO:0000313" key="11">
    <source>
        <dbReference type="Proteomes" id="UP000510930"/>
    </source>
</evidence>
<feature type="binding site" evidence="7">
    <location>
        <position position="315"/>
    </location>
    <ligand>
        <name>substrate</name>
    </ligand>
</feature>
<feature type="binding site" evidence="7">
    <location>
        <position position="226"/>
    </location>
    <ligand>
        <name>substrate</name>
    </ligand>
</feature>
<organism evidence="10 11">
    <name type="scientific">Carsonella ruddii</name>
    <dbReference type="NCBI Taxonomy" id="114186"/>
    <lineage>
        <taxon>Bacteria</taxon>
        <taxon>Pseudomonadati</taxon>
        <taxon>Pseudomonadota</taxon>
        <taxon>Gammaproteobacteria</taxon>
        <taxon>Oceanospirillales</taxon>
        <taxon>Halomonadaceae</taxon>
        <taxon>Zymobacter group</taxon>
        <taxon>Candidatus Carsonella</taxon>
    </lineage>
</organism>
<comment type="cofactor">
    <cofactor evidence="8">
        <name>Zn(2+)</name>
        <dbReference type="ChEBI" id="CHEBI:29105"/>
    </cofactor>
    <text evidence="8">Binds 1 zinc ion per subunit.</text>
</comment>
<feature type="binding site" evidence="8">
    <location>
        <position position="251"/>
    </location>
    <ligand>
        <name>Zn(2+)</name>
        <dbReference type="ChEBI" id="CHEBI:29105"/>
    </ligand>
</feature>
<feature type="binding site" evidence="7">
    <location>
        <position position="251"/>
    </location>
    <ligand>
        <name>substrate</name>
    </ligand>
</feature>
<feature type="binding site" evidence="7">
    <location>
        <position position="348"/>
    </location>
    <ligand>
        <name>substrate</name>
    </ligand>
</feature>
<dbReference type="InterPro" id="IPR012131">
    <property type="entry name" value="Hstdl_DH"/>
</dbReference>
<feature type="binding site" evidence="7">
    <location>
        <position position="400"/>
    </location>
    <ligand>
        <name>substrate</name>
    </ligand>
</feature>
<dbReference type="GO" id="GO:0004399">
    <property type="term" value="F:histidinol dehydrogenase activity"/>
    <property type="evidence" value="ECO:0007669"/>
    <property type="project" value="UniProtKB-EC"/>
</dbReference>
<dbReference type="GO" id="GO:0051287">
    <property type="term" value="F:NAD binding"/>
    <property type="evidence" value="ECO:0007669"/>
    <property type="project" value="InterPro"/>
</dbReference>
<feature type="binding site" evidence="7">
    <location>
        <position position="405"/>
    </location>
    <ligand>
        <name>substrate</name>
    </ligand>
</feature>
<dbReference type="SUPFAM" id="SSF53720">
    <property type="entry name" value="ALDH-like"/>
    <property type="match status" value="1"/>
</dbReference>
<feature type="binding site" evidence="8">
    <location>
        <position position="248"/>
    </location>
    <ligand>
        <name>Zn(2+)</name>
        <dbReference type="ChEBI" id="CHEBI:29105"/>
    </ligand>
</feature>
<evidence type="ECO:0000313" key="10">
    <source>
        <dbReference type="EMBL" id="QLK14026.1"/>
    </source>
</evidence>
<keyword evidence="3 8" id="KW-0862">Zinc</keyword>
<name>A0AAE7KM82_CARRU</name>
<evidence type="ECO:0000256" key="1">
    <source>
        <dbReference type="ARBA" id="ARBA00010178"/>
    </source>
</evidence>
<evidence type="ECO:0000256" key="7">
    <source>
        <dbReference type="PIRSR" id="PIRSR000099-3"/>
    </source>
</evidence>
<dbReference type="PANTHER" id="PTHR21256">
    <property type="entry name" value="HISTIDINOL DEHYDROGENASE HDH"/>
    <property type="match status" value="1"/>
</dbReference>
<dbReference type="EMBL" id="CP041245">
    <property type="protein sequence ID" value="QLK14026.1"/>
    <property type="molecule type" value="Genomic_DNA"/>
</dbReference>
<evidence type="ECO:0000256" key="9">
    <source>
        <dbReference type="RuleBase" id="RU004175"/>
    </source>
</evidence>
<feature type="active site" description="Proton acceptor" evidence="6">
    <location>
        <position position="315"/>
    </location>
</feature>
<evidence type="ECO:0000256" key="5">
    <source>
        <dbReference type="PIRNR" id="PIRNR000099"/>
    </source>
</evidence>
<evidence type="ECO:0000256" key="6">
    <source>
        <dbReference type="PIRSR" id="PIRSR000099-1"/>
    </source>
</evidence>
<reference evidence="10 11" key="1">
    <citation type="submission" date="2019-06" db="EMBL/GenBank/DDBJ databases">
        <authorList>
            <person name="Petrone J.R."/>
            <person name="Munoz-Beristain A."/>
            <person name="Russell J.T."/>
            <person name="Rios-Glusberger P."/>
            <person name="Triplett E.W."/>
        </authorList>
    </citation>
    <scope>NUCLEOTIDE SEQUENCE [LARGE SCALE GENOMIC DNA]</scope>
    <source>
        <strain evidence="10">JRPAMB4</strain>
    </source>
</reference>
<dbReference type="AlphaFoldDB" id="A0AAE7KM82"/>
<proteinExistence type="inferred from homology"/>
<dbReference type="NCBIfam" id="TIGR00069">
    <property type="entry name" value="hisD"/>
    <property type="match status" value="1"/>
</dbReference>
<feature type="binding site" evidence="8">
    <location>
        <position position="405"/>
    </location>
    <ligand>
        <name>Zn(2+)</name>
        <dbReference type="ChEBI" id="CHEBI:29105"/>
    </ligand>
</feature>
<dbReference type="Pfam" id="PF00815">
    <property type="entry name" value="Histidinol_dh"/>
    <property type="match status" value="1"/>
</dbReference>
<dbReference type="GO" id="GO:0046872">
    <property type="term" value="F:metal ion binding"/>
    <property type="evidence" value="ECO:0007669"/>
    <property type="project" value="UniProtKB-KW"/>
</dbReference>
<evidence type="ECO:0000256" key="8">
    <source>
        <dbReference type="PIRSR" id="PIRSR000099-4"/>
    </source>
</evidence>